<evidence type="ECO:0000313" key="2">
    <source>
        <dbReference type="EMBL" id="RIV68343.1"/>
    </source>
</evidence>
<keyword evidence="1" id="KW-0802">TPR repeat</keyword>
<protein>
    <submittedName>
        <fullName evidence="2">Uncharacterized protein</fullName>
    </submittedName>
</protein>
<dbReference type="Proteomes" id="UP000321528">
    <property type="component" value="Unassembled WGS sequence"/>
</dbReference>
<accession>A0A418N3F2</accession>
<organism evidence="2 4">
    <name type="scientific">Flagellimonas aequoris</name>
    <dbReference type="NCBI Taxonomy" id="2306997"/>
    <lineage>
        <taxon>Bacteria</taxon>
        <taxon>Pseudomonadati</taxon>
        <taxon>Bacteroidota</taxon>
        <taxon>Flavobacteriia</taxon>
        <taxon>Flavobacteriales</taxon>
        <taxon>Flavobacteriaceae</taxon>
        <taxon>Flagellimonas</taxon>
    </lineage>
</organism>
<dbReference type="EMBL" id="QXFJ01000030">
    <property type="protein sequence ID" value="RIV68343.1"/>
    <property type="molecule type" value="Genomic_DNA"/>
</dbReference>
<gene>
    <name evidence="2" type="ORF">D2U88_14045</name>
    <name evidence="3" type="ORF">FQ019_13895</name>
</gene>
<dbReference type="InterPro" id="IPR019734">
    <property type="entry name" value="TPR_rpt"/>
</dbReference>
<proteinExistence type="predicted"/>
<keyword evidence="5" id="KW-1185">Reference proteome</keyword>
<dbReference type="OrthoDB" id="1399920at2"/>
<dbReference type="InterPro" id="IPR011990">
    <property type="entry name" value="TPR-like_helical_dom_sf"/>
</dbReference>
<dbReference type="PROSITE" id="PS50005">
    <property type="entry name" value="TPR"/>
    <property type="match status" value="1"/>
</dbReference>
<comment type="caution">
    <text evidence="2">The sequence shown here is derived from an EMBL/GenBank/DDBJ whole genome shotgun (WGS) entry which is preliminary data.</text>
</comment>
<name>A0A418N3F2_9FLAO</name>
<reference evidence="2 4" key="1">
    <citation type="submission" date="2018-08" db="EMBL/GenBank/DDBJ databases">
        <title>Proposal of Muricauda 72 sp.nov. and Muricauda NH166 sp.nov., isolated from seawater.</title>
        <authorList>
            <person name="Cheng H."/>
            <person name="Wu Y.-H."/>
            <person name="Guo L.-L."/>
            <person name="Xu X.-W."/>
        </authorList>
    </citation>
    <scope>NUCLEOTIDE SEQUENCE [LARGE SCALE GENOMIC DNA]</scope>
    <source>
        <strain evidence="2 4">NH166</strain>
    </source>
</reference>
<dbReference type="RefSeq" id="WP_119641183.1">
    <property type="nucleotide sequence ID" value="NZ_QXFJ01000030.1"/>
</dbReference>
<dbReference type="EMBL" id="VNWL01000029">
    <property type="protein sequence ID" value="TXK00035.1"/>
    <property type="molecule type" value="Genomic_DNA"/>
</dbReference>
<dbReference type="AlphaFoldDB" id="A0A418N3F2"/>
<evidence type="ECO:0000313" key="3">
    <source>
        <dbReference type="EMBL" id="TXK00035.1"/>
    </source>
</evidence>
<dbReference type="Gene3D" id="1.25.40.10">
    <property type="entry name" value="Tetratricopeptide repeat domain"/>
    <property type="match status" value="2"/>
</dbReference>
<dbReference type="SUPFAM" id="SSF48452">
    <property type="entry name" value="TPR-like"/>
    <property type="match status" value="2"/>
</dbReference>
<reference evidence="3 5" key="2">
    <citation type="submission" date="2019-07" db="EMBL/GenBank/DDBJ databases">
        <title>Draft genome of two Muricauda strains isolated from deep sea.</title>
        <authorList>
            <person name="Sun C."/>
        </authorList>
    </citation>
    <scope>NUCLEOTIDE SEQUENCE [LARGE SCALE GENOMIC DNA]</scope>
    <source>
        <strain evidence="3 5">NH166</strain>
    </source>
</reference>
<evidence type="ECO:0000313" key="4">
    <source>
        <dbReference type="Proteomes" id="UP000284189"/>
    </source>
</evidence>
<sequence>MKNTSLKIMVLILISCHMVSCEQETEFKTNRQDYDQFLDQGAMETTSKYFELWDNKIKPDSMQVLSLINVSGEYNRFFKGTGDIIYLKKAEQSLKKAVEIAAVGKAGYLRALARNYISQHRFREALDLAYKARKFGSGVNATQGLLFDVQMELGNYDVAKQYLDSIQNMSDFGYLIRVAKWNDHKGDLETAIRFMEKAKEKAESSKNRSLLLWSYSNLADFYGHAGRIEESYGLYLKTLELDPYSAHAKKGIAWIVYSYERNGKEALRILDSIINKNKSPEYYLLKAEVASFLGNDMLHVQALDDFYKLVRNKKYGDMYNAYNVDFYLNLDFNERALALAKREVKNRPTPESYGWLAYSLLKKGEKEKALEMVEGHIANETFEPAILYRAAEIYKANGKRQQVETLKKELMGSVYELGPLMEAQIAGL</sequence>
<evidence type="ECO:0000313" key="5">
    <source>
        <dbReference type="Proteomes" id="UP000321528"/>
    </source>
</evidence>
<dbReference type="Proteomes" id="UP000284189">
    <property type="component" value="Unassembled WGS sequence"/>
</dbReference>
<evidence type="ECO:0000256" key="1">
    <source>
        <dbReference type="PROSITE-ProRule" id="PRU00339"/>
    </source>
</evidence>
<feature type="repeat" description="TPR" evidence="1">
    <location>
        <begin position="212"/>
        <end position="245"/>
    </location>
</feature>